<gene>
    <name evidence="5" type="ORF">TRAPUB_10502</name>
</gene>
<organism evidence="5 6">
    <name type="scientific">Trametes pubescens</name>
    <name type="common">White-rot fungus</name>
    <dbReference type="NCBI Taxonomy" id="154538"/>
    <lineage>
        <taxon>Eukaryota</taxon>
        <taxon>Fungi</taxon>
        <taxon>Dikarya</taxon>
        <taxon>Basidiomycota</taxon>
        <taxon>Agaricomycotina</taxon>
        <taxon>Agaricomycetes</taxon>
        <taxon>Polyporales</taxon>
        <taxon>Polyporaceae</taxon>
        <taxon>Trametes</taxon>
    </lineage>
</organism>
<sequence>MDDESRTFSRNSELEARVEELEQELSVWKAAFKTADGDRKVLSKSVLKLERSIGALKEDNPLILCLIDGDGNIFSADLIKQGQSGGRQAAMLLTKGLMDHLTSIDPSETSVPSRGQVWLTIYCNKSGLVETLTANAVCTAEEFEAFVLGFNQSSPLFSIVDVGNGKEAADSKIKECLRVFTRFPQTSKVFFGGAHDNGYTSTLNLLQNEGLLDKVTLLKGYKDLAHEINSLNLPQLEIEGIFIKNKLYTNGTKKAAAAAAAAVAAAASKPMVVSSAASSPKSANSPKQPVLQQVYEAEKARSKAGTPVSNGKGTPGKKPRALDPTQPLHKQKPPPCNFHYLARCNNGDHCKYEHYYPLTPEQVNELRINAKRWPCPAVNNGSRCTMDHACIMSHTCPKGPKCSFRKQGKCKFIGRGMHGEDPNASCGSTVKSESTPTSPRAPAMSEHQLSPLASPFPDGQLPFRLPMYEGVNARPFSPPGLQLAPNFLGFQEFVPQGY</sequence>
<evidence type="ECO:0000313" key="6">
    <source>
        <dbReference type="Proteomes" id="UP000184267"/>
    </source>
</evidence>
<proteinExistence type="predicted"/>
<feature type="compositionally biased region" description="Polar residues" evidence="3">
    <location>
        <begin position="425"/>
        <end position="438"/>
    </location>
</feature>
<evidence type="ECO:0000256" key="1">
    <source>
        <dbReference type="PROSITE-ProRule" id="PRU00723"/>
    </source>
</evidence>
<name>A0A1M2VZA5_TRAPU</name>
<feature type="coiled-coil region" evidence="2">
    <location>
        <begin position="4"/>
        <end position="31"/>
    </location>
</feature>
<evidence type="ECO:0000313" key="5">
    <source>
        <dbReference type="EMBL" id="OJT12937.1"/>
    </source>
</evidence>
<dbReference type="InterPro" id="IPR000571">
    <property type="entry name" value="Znf_CCCH"/>
</dbReference>
<dbReference type="InterPro" id="IPR057683">
    <property type="entry name" value="DUF7923"/>
</dbReference>
<dbReference type="PANTHER" id="PTHR37543">
    <property type="entry name" value="CCCH ZINC FINGER DNA BINDING PROTEIN (AFU_ORTHOLOGUE AFUA_5G12760)"/>
    <property type="match status" value="1"/>
</dbReference>
<dbReference type="Proteomes" id="UP000184267">
    <property type="component" value="Unassembled WGS sequence"/>
</dbReference>
<dbReference type="AlphaFoldDB" id="A0A1M2VZA5"/>
<accession>A0A1M2VZA5</accession>
<dbReference type="PROSITE" id="PS50103">
    <property type="entry name" value="ZF_C3H1"/>
    <property type="match status" value="1"/>
</dbReference>
<keyword evidence="1" id="KW-0863">Zinc-finger</keyword>
<comment type="caution">
    <text evidence="5">The sequence shown here is derived from an EMBL/GenBank/DDBJ whole genome shotgun (WGS) entry which is preliminary data.</text>
</comment>
<dbReference type="OMA" id="AGNMEVI"/>
<feature type="zinc finger region" description="C3H1-type" evidence="1">
    <location>
        <begin position="330"/>
        <end position="357"/>
    </location>
</feature>
<keyword evidence="2" id="KW-0175">Coiled coil</keyword>
<keyword evidence="1" id="KW-0479">Metal-binding</keyword>
<dbReference type="PANTHER" id="PTHR37543:SF1">
    <property type="entry name" value="CCCH ZINC FINGER DNA BINDING PROTEIN (AFU_ORTHOLOGUE AFUA_5G12760)"/>
    <property type="match status" value="1"/>
</dbReference>
<evidence type="ECO:0000259" key="4">
    <source>
        <dbReference type="PROSITE" id="PS50103"/>
    </source>
</evidence>
<feature type="region of interest" description="Disordered" evidence="3">
    <location>
        <begin position="423"/>
        <end position="452"/>
    </location>
</feature>
<keyword evidence="6" id="KW-1185">Reference proteome</keyword>
<reference evidence="5 6" key="1">
    <citation type="submission" date="2016-10" db="EMBL/GenBank/DDBJ databases">
        <title>Genome sequence of the basidiomycete white-rot fungus Trametes pubescens.</title>
        <authorList>
            <person name="Makela M.R."/>
            <person name="Granchi Z."/>
            <person name="Peng M."/>
            <person name="De Vries R.P."/>
            <person name="Grigoriev I."/>
            <person name="Riley R."/>
            <person name="Hilden K."/>
        </authorList>
    </citation>
    <scope>NUCLEOTIDE SEQUENCE [LARGE SCALE GENOMIC DNA]</scope>
    <source>
        <strain evidence="5 6">FBCC735</strain>
    </source>
</reference>
<keyword evidence="1" id="KW-0862">Zinc</keyword>
<evidence type="ECO:0000256" key="3">
    <source>
        <dbReference type="SAM" id="MobiDB-lite"/>
    </source>
</evidence>
<dbReference type="OrthoDB" id="2270193at2759"/>
<evidence type="ECO:0000256" key="2">
    <source>
        <dbReference type="SAM" id="Coils"/>
    </source>
</evidence>
<protein>
    <recommendedName>
        <fullName evidence="4">C3H1-type domain-containing protein</fullName>
    </recommendedName>
</protein>
<dbReference type="Pfam" id="PF25540">
    <property type="entry name" value="DUF7923"/>
    <property type="match status" value="1"/>
</dbReference>
<dbReference type="EMBL" id="MNAD01000443">
    <property type="protein sequence ID" value="OJT12937.1"/>
    <property type="molecule type" value="Genomic_DNA"/>
</dbReference>
<feature type="region of interest" description="Disordered" evidence="3">
    <location>
        <begin position="296"/>
        <end position="332"/>
    </location>
</feature>
<dbReference type="GO" id="GO:0008270">
    <property type="term" value="F:zinc ion binding"/>
    <property type="evidence" value="ECO:0007669"/>
    <property type="project" value="UniProtKB-KW"/>
</dbReference>
<dbReference type="STRING" id="154538.A0A1M2VZA5"/>
<feature type="domain" description="C3H1-type" evidence="4">
    <location>
        <begin position="330"/>
        <end position="357"/>
    </location>
</feature>